<dbReference type="PROSITE" id="PS52015">
    <property type="entry name" value="TONB_CTD"/>
    <property type="match status" value="1"/>
</dbReference>
<proteinExistence type="inferred from homology"/>
<dbReference type="SUPFAM" id="SSF82185">
    <property type="entry name" value="Histone H3 K4-specific methyltransferase SET7/9 N-terminal domain"/>
    <property type="match status" value="1"/>
</dbReference>
<keyword evidence="3" id="KW-0813">Transport</keyword>
<evidence type="ECO:0000256" key="6">
    <source>
        <dbReference type="ARBA" id="ARBA00022692"/>
    </source>
</evidence>
<dbReference type="Proteomes" id="UP000198657">
    <property type="component" value="Unassembled WGS sequence"/>
</dbReference>
<dbReference type="AlphaFoldDB" id="A0A1H8RR97"/>
<dbReference type="GO" id="GO:0031992">
    <property type="term" value="F:energy transducer activity"/>
    <property type="evidence" value="ECO:0007669"/>
    <property type="project" value="InterPro"/>
</dbReference>
<evidence type="ECO:0000256" key="2">
    <source>
        <dbReference type="ARBA" id="ARBA00006555"/>
    </source>
</evidence>
<evidence type="ECO:0000256" key="9">
    <source>
        <dbReference type="ARBA" id="ARBA00023136"/>
    </source>
</evidence>
<dbReference type="InterPro" id="IPR051045">
    <property type="entry name" value="TonB-dependent_transducer"/>
</dbReference>
<dbReference type="InterPro" id="IPR006260">
    <property type="entry name" value="TonB/TolA_C"/>
</dbReference>
<dbReference type="GO" id="GO:0015031">
    <property type="term" value="P:protein transport"/>
    <property type="evidence" value="ECO:0007669"/>
    <property type="project" value="UniProtKB-KW"/>
</dbReference>
<dbReference type="STRING" id="604089.SAMN04487942_0141"/>
<accession>A0A1H8RR97</accession>
<dbReference type="GO" id="GO:0055085">
    <property type="term" value="P:transmembrane transport"/>
    <property type="evidence" value="ECO:0007669"/>
    <property type="project" value="InterPro"/>
</dbReference>
<dbReference type="PANTHER" id="PTHR33446">
    <property type="entry name" value="PROTEIN TONB-RELATED"/>
    <property type="match status" value="1"/>
</dbReference>
<evidence type="ECO:0000256" key="4">
    <source>
        <dbReference type="ARBA" id="ARBA00022475"/>
    </source>
</evidence>
<gene>
    <name evidence="11" type="ORF">SAMN04487942_0141</name>
</gene>
<keyword evidence="8" id="KW-1133">Transmembrane helix</keyword>
<dbReference type="SUPFAM" id="SSF74653">
    <property type="entry name" value="TolA/TonB C-terminal domain"/>
    <property type="match status" value="1"/>
</dbReference>
<keyword evidence="9" id="KW-0472">Membrane</keyword>
<dbReference type="GO" id="GO:0030288">
    <property type="term" value="C:outer membrane-bounded periplasmic space"/>
    <property type="evidence" value="ECO:0007669"/>
    <property type="project" value="InterPro"/>
</dbReference>
<keyword evidence="6" id="KW-0812">Transmembrane</keyword>
<organism evidence="11 12">
    <name type="scientific">Flavobacterium sinopsychrotolerans</name>
    <dbReference type="NCBI Taxonomy" id="604089"/>
    <lineage>
        <taxon>Bacteria</taxon>
        <taxon>Pseudomonadati</taxon>
        <taxon>Bacteroidota</taxon>
        <taxon>Flavobacteriia</taxon>
        <taxon>Flavobacteriales</taxon>
        <taxon>Flavobacteriaceae</taxon>
        <taxon>Flavobacterium</taxon>
    </lineage>
</organism>
<evidence type="ECO:0000256" key="7">
    <source>
        <dbReference type="ARBA" id="ARBA00022927"/>
    </source>
</evidence>
<name>A0A1H8RR97_9FLAO</name>
<evidence type="ECO:0000256" key="8">
    <source>
        <dbReference type="ARBA" id="ARBA00022989"/>
    </source>
</evidence>
<keyword evidence="7" id="KW-0653">Protein transport</keyword>
<dbReference type="Gene3D" id="2.20.110.10">
    <property type="entry name" value="Histone H3 K4-specific methyltransferase SET7/9 N-terminal domain"/>
    <property type="match status" value="1"/>
</dbReference>
<keyword evidence="5" id="KW-0997">Cell inner membrane</keyword>
<evidence type="ECO:0000256" key="3">
    <source>
        <dbReference type="ARBA" id="ARBA00022448"/>
    </source>
</evidence>
<dbReference type="InterPro" id="IPR037682">
    <property type="entry name" value="TonB_C"/>
</dbReference>
<dbReference type="NCBIfam" id="TIGR01352">
    <property type="entry name" value="tonB_Cterm"/>
    <property type="match status" value="1"/>
</dbReference>
<comment type="similarity">
    <text evidence="2">Belongs to the TonB family.</text>
</comment>
<evidence type="ECO:0000256" key="1">
    <source>
        <dbReference type="ARBA" id="ARBA00004383"/>
    </source>
</evidence>
<dbReference type="RefSeq" id="WP_167543078.1">
    <property type="nucleotide sequence ID" value="NZ_CBCSFM010000015.1"/>
</dbReference>
<evidence type="ECO:0000313" key="12">
    <source>
        <dbReference type="Proteomes" id="UP000198657"/>
    </source>
</evidence>
<reference evidence="12" key="1">
    <citation type="submission" date="2016-10" db="EMBL/GenBank/DDBJ databases">
        <authorList>
            <person name="Varghese N."/>
            <person name="Submissions S."/>
        </authorList>
    </citation>
    <scope>NUCLEOTIDE SEQUENCE [LARGE SCALE GENOMIC DNA]</scope>
    <source>
        <strain evidence="12">CGMCC 1.8704</strain>
    </source>
</reference>
<dbReference type="GO" id="GO:0015891">
    <property type="term" value="P:siderophore transport"/>
    <property type="evidence" value="ECO:0007669"/>
    <property type="project" value="InterPro"/>
</dbReference>
<comment type="subcellular location">
    <subcellularLocation>
        <location evidence="1">Cell inner membrane</location>
        <topology evidence="1">Single-pass membrane protein</topology>
        <orientation evidence="1">Periplasmic side</orientation>
    </subcellularLocation>
</comment>
<dbReference type="InterPro" id="IPR003538">
    <property type="entry name" value="TonB"/>
</dbReference>
<feature type="domain" description="TonB C-terminal" evidence="10">
    <location>
        <begin position="152"/>
        <end position="242"/>
    </location>
</feature>
<dbReference type="Pfam" id="PF03544">
    <property type="entry name" value="TonB_C"/>
    <property type="match status" value="1"/>
</dbReference>
<evidence type="ECO:0000256" key="5">
    <source>
        <dbReference type="ARBA" id="ARBA00022519"/>
    </source>
</evidence>
<dbReference type="PRINTS" id="PR01374">
    <property type="entry name" value="TONBPROTEIN"/>
</dbReference>
<evidence type="ECO:0000259" key="10">
    <source>
        <dbReference type="PROSITE" id="PS52015"/>
    </source>
</evidence>
<dbReference type="Gene3D" id="3.30.1150.10">
    <property type="match status" value="1"/>
</dbReference>
<dbReference type="PANTHER" id="PTHR33446:SF2">
    <property type="entry name" value="PROTEIN TONB"/>
    <property type="match status" value="1"/>
</dbReference>
<dbReference type="GO" id="GO:0098797">
    <property type="term" value="C:plasma membrane protein complex"/>
    <property type="evidence" value="ECO:0007669"/>
    <property type="project" value="TreeGrafter"/>
</dbReference>
<keyword evidence="4" id="KW-1003">Cell membrane</keyword>
<dbReference type="EMBL" id="FODN01000013">
    <property type="protein sequence ID" value="SEO68797.1"/>
    <property type="molecule type" value="Genomic_DNA"/>
</dbReference>
<keyword evidence="12" id="KW-1185">Reference proteome</keyword>
<sequence length="242" mass="28566">MKKIFALTFFLLTVVTWGQDTIYFDYDWNKVSSFKYTTYYEIAQYDKADTNRATERIYFKLGQIKTEKSYSDYKDKKVDGKLKEWYETGQLRRDIDFKSGKLNGQFLTYWDNGKPKRIDRYENNKLIEGKCFNFDGVATTYYDYVKKPEFPGGMNELMEHLGKELKYPNKARKEEIEGRVLVGFIVNKDGNISDIKIIQSLNKQLDEEAIRVVKKMPKWKPGMQDGEAVRTAFNLPIEYLLN</sequence>
<evidence type="ECO:0000313" key="11">
    <source>
        <dbReference type="EMBL" id="SEO68797.1"/>
    </source>
</evidence>
<protein>
    <submittedName>
        <fullName evidence="11">TonB protein C-terminal</fullName>
    </submittedName>
</protein>